<keyword evidence="2" id="KW-0479">Metal-binding</keyword>
<evidence type="ECO:0000256" key="1">
    <source>
        <dbReference type="ARBA" id="ARBA00001947"/>
    </source>
</evidence>
<dbReference type="Gene3D" id="3.40.630.10">
    <property type="entry name" value="Zn peptidases"/>
    <property type="match status" value="1"/>
</dbReference>
<dbReference type="Proteomes" id="UP000185151">
    <property type="component" value="Unassembled WGS sequence"/>
</dbReference>
<keyword evidence="3" id="KW-0378">Hydrolase</keyword>
<accession>A0A1N6KVP6</accession>
<sequence>MHSVTHRLLAASDGTAHQLISHHFGAGHYGRKIYIQAGLHADEIPGMLVALSVADKLRQLEEQGRLRCEVVLVSAANPIGLSQYVLGYAIGRFELASGRNFNRGFPLLASQIADAVEGTLTADAEANRKAIHAAWRNLLLAQQPRQAFDDLQRTLMLLSVDADIILDLHCSREAAMHVYTGEAIWPEVEPLARYLGARSSLLAVDSGGQSFDEAHSFTWWQLRQRLGERFPIPYGSTAVTVEHRGQRDVSDELAHKDATAIVDYLSYCGAIDAAAPPLPPLSFPATPLAGSEQFYAPAAGILLHCVEPGAHVSVGQQMFVIVDTTDGTRRALHSHTAGVFYMRRDVRYVRQGDPLGRVSGHEVIRSGNLLSA</sequence>
<dbReference type="CDD" id="cd06250">
    <property type="entry name" value="M14_PaAOTO_like"/>
    <property type="match status" value="1"/>
</dbReference>
<comment type="cofactor">
    <cofactor evidence="1">
        <name>Zn(2+)</name>
        <dbReference type="ChEBI" id="CHEBI:29105"/>
    </cofactor>
</comment>
<dbReference type="OrthoDB" id="527673at2"/>
<organism evidence="6 7">
    <name type="scientific">Paraburkholderia phenazinium</name>
    <dbReference type="NCBI Taxonomy" id="60549"/>
    <lineage>
        <taxon>Bacteria</taxon>
        <taxon>Pseudomonadati</taxon>
        <taxon>Pseudomonadota</taxon>
        <taxon>Betaproteobacteria</taxon>
        <taxon>Burkholderiales</taxon>
        <taxon>Burkholderiaceae</taxon>
        <taxon>Paraburkholderia</taxon>
    </lineage>
</organism>
<dbReference type="AlphaFoldDB" id="A0A1N6KVP6"/>
<evidence type="ECO:0000256" key="2">
    <source>
        <dbReference type="ARBA" id="ARBA00022723"/>
    </source>
</evidence>
<dbReference type="InterPro" id="IPR055438">
    <property type="entry name" value="AstE_AspA_cat"/>
</dbReference>
<dbReference type="GO" id="GO:0046872">
    <property type="term" value="F:metal ion binding"/>
    <property type="evidence" value="ECO:0007669"/>
    <property type="project" value="UniProtKB-KW"/>
</dbReference>
<name>A0A1N6KVP6_9BURK</name>
<evidence type="ECO:0000313" key="6">
    <source>
        <dbReference type="EMBL" id="SIO60575.1"/>
    </source>
</evidence>
<dbReference type="Pfam" id="PF24827">
    <property type="entry name" value="AstE_AspA_cat"/>
    <property type="match status" value="1"/>
</dbReference>
<proteinExistence type="predicted"/>
<feature type="domain" description="Succinylglutamate desuccinylase/Aspartoacylase catalytic" evidence="5">
    <location>
        <begin position="30"/>
        <end position="111"/>
    </location>
</feature>
<keyword evidence="4" id="KW-0862">Zinc</keyword>
<dbReference type="EMBL" id="FSRU01000002">
    <property type="protein sequence ID" value="SIO60575.1"/>
    <property type="molecule type" value="Genomic_DNA"/>
</dbReference>
<dbReference type="PANTHER" id="PTHR37326">
    <property type="entry name" value="BLL3975 PROTEIN"/>
    <property type="match status" value="1"/>
</dbReference>
<evidence type="ECO:0000256" key="3">
    <source>
        <dbReference type="ARBA" id="ARBA00022801"/>
    </source>
</evidence>
<evidence type="ECO:0000259" key="5">
    <source>
        <dbReference type="Pfam" id="PF24827"/>
    </source>
</evidence>
<gene>
    <name evidence="6" type="ORF">SAMN05444165_4921</name>
</gene>
<evidence type="ECO:0000313" key="7">
    <source>
        <dbReference type="Proteomes" id="UP000185151"/>
    </source>
</evidence>
<dbReference type="RefSeq" id="WP_074299988.1">
    <property type="nucleotide sequence ID" value="NZ_FSRU01000002.1"/>
</dbReference>
<keyword evidence="7" id="KW-1185">Reference proteome</keyword>
<dbReference type="PANTHER" id="PTHR37326:SF1">
    <property type="entry name" value="BLL3975 PROTEIN"/>
    <property type="match status" value="1"/>
</dbReference>
<dbReference type="InterPro" id="IPR053138">
    <property type="entry name" value="N-alpha-Ac-DABA_deacetylase"/>
</dbReference>
<protein>
    <submittedName>
        <fullName evidence="6">Predicted deacylase</fullName>
    </submittedName>
</protein>
<dbReference type="SUPFAM" id="SSF53187">
    <property type="entry name" value="Zn-dependent exopeptidases"/>
    <property type="match status" value="1"/>
</dbReference>
<dbReference type="GO" id="GO:0016788">
    <property type="term" value="F:hydrolase activity, acting on ester bonds"/>
    <property type="evidence" value="ECO:0007669"/>
    <property type="project" value="InterPro"/>
</dbReference>
<evidence type="ECO:0000256" key="4">
    <source>
        <dbReference type="ARBA" id="ARBA00022833"/>
    </source>
</evidence>
<reference evidence="6 7" key="1">
    <citation type="submission" date="2016-11" db="EMBL/GenBank/DDBJ databases">
        <authorList>
            <person name="Jaros S."/>
            <person name="Januszkiewicz K."/>
            <person name="Wedrychowicz H."/>
        </authorList>
    </citation>
    <scope>NUCLEOTIDE SEQUENCE [LARGE SCALE GENOMIC DNA]</scope>
    <source>
        <strain evidence="6 7">GAS95</strain>
    </source>
</reference>